<dbReference type="Gene3D" id="1.10.238.10">
    <property type="entry name" value="EF-hand"/>
    <property type="match status" value="2"/>
</dbReference>
<evidence type="ECO:0000256" key="2">
    <source>
        <dbReference type="ARBA" id="ARBA00022723"/>
    </source>
</evidence>
<evidence type="ECO:0000313" key="7">
    <source>
        <dbReference type="EMBL" id="KAG8367433.1"/>
    </source>
</evidence>
<dbReference type="EMBL" id="WHWC01000016">
    <property type="protein sequence ID" value="KAG8367433.1"/>
    <property type="molecule type" value="Genomic_DNA"/>
</dbReference>
<dbReference type="Proteomes" id="UP000826271">
    <property type="component" value="Unassembled WGS sequence"/>
</dbReference>
<dbReference type="CDD" id="cd00051">
    <property type="entry name" value="EFh"/>
    <property type="match status" value="2"/>
</dbReference>
<dbReference type="FunFam" id="1.10.238.10:FF:000178">
    <property type="entry name" value="Calmodulin-2 A"/>
    <property type="match status" value="1"/>
</dbReference>
<dbReference type="PANTHER" id="PTHR10891">
    <property type="entry name" value="EF-HAND CALCIUM-BINDING DOMAIN CONTAINING PROTEIN"/>
    <property type="match status" value="1"/>
</dbReference>
<feature type="domain" description="EF-hand" evidence="6">
    <location>
        <begin position="104"/>
        <end position="139"/>
    </location>
</feature>
<dbReference type="GO" id="GO:0043226">
    <property type="term" value="C:organelle"/>
    <property type="evidence" value="ECO:0007669"/>
    <property type="project" value="UniProtKB-ARBA"/>
</dbReference>
<feature type="domain" description="EF-hand" evidence="6">
    <location>
        <begin position="153"/>
        <end position="188"/>
    </location>
</feature>
<dbReference type="Pfam" id="PF13499">
    <property type="entry name" value="EF-hand_7"/>
    <property type="match status" value="2"/>
</dbReference>
<dbReference type="PROSITE" id="PS00018">
    <property type="entry name" value="EF_HAND_1"/>
    <property type="match status" value="4"/>
</dbReference>
<dbReference type="SMART" id="SM00054">
    <property type="entry name" value="EFh"/>
    <property type="match status" value="4"/>
</dbReference>
<dbReference type="GO" id="GO:0005509">
    <property type="term" value="F:calcium ion binding"/>
    <property type="evidence" value="ECO:0007669"/>
    <property type="project" value="InterPro"/>
</dbReference>
<reference evidence="7" key="1">
    <citation type="submission" date="2019-10" db="EMBL/GenBank/DDBJ databases">
        <authorList>
            <person name="Zhang R."/>
            <person name="Pan Y."/>
            <person name="Wang J."/>
            <person name="Ma R."/>
            <person name="Yu S."/>
        </authorList>
    </citation>
    <scope>NUCLEOTIDE SEQUENCE</scope>
    <source>
        <strain evidence="7">LA-IB0</strain>
        <tissue evidence="7">Leaf</tissue>
    </source>
</reference>
<gene>
    <name evidence="7" type="ORF">BUALT_Bualt16G0071500</name>
</gene>
<dbReference type="InterPro" id="IPR002048">
    <property type="entry name" value="EF_hand_dom"/>
</dbReference>
<dbReference type="InterPro" id="IPR011992">
    <property type="entry name" value="EF-hand-dom_pair"/>
</dbReference>
<dbReference type="InterPro" id="IPR039647">
    <property type="entry name" value="EF_hand_pair_protein_CML-like"/>
</dbReference>
<sequence length="232" mass="26099">MIAILVSSFLLLLGLICTFSNIPPTKKFLAYLQSLFHSHELLDHPKLKDPPKNNDLVTKANNNNSNMKSDHQLRGVFGTFDKNNDGYITKQELKESLKNIGFSAGEADVEDMVAKVDSNGDGLIDFDEFCQLFRFIISSSSKDEEREQEEEEERDGDLREAFDVFDGNKDGVITVEELGLVLSSLGFNEGKMLENCKEMIRNVDVDGDGMVNFDEFKRMMKSGFINIPPPLS</sequence>
<comment type="function">
    <text evidence="1">Potential calcium sensor.</text>
</comment>
<keyword evidence="2" id="KW-0479">Metal-binding</keyword>
<accession>A0AAV6WKK0</accession>
<evidence type="ECO:0000259" key="6">
    <source>
        <dbReference type="PROSITE" id="PS50222"/>
    </source>
</evidence>
<keyword evidence="5" id="KW-0732">Signal</keyword>
<evidence type="ECO:0000256" key="5">
    <source>
        <dbReference type="SAM" id="SignalP"/>
    </source>
</evidence>
<dbReference type="InterPro" id="IPR018247">
    <property type="entry name" value="EF_Hand_1_Ca_BS"/>
</dbReference>
<feature type="domain" description="EF-hand" evidence="6">
    <location>
        <begin position="191"/>
        <end position="226"/>
    </location>
</feature>
<dbReference type="FunFam" id="1.10.238.10:FF:000089">
    <property type="entry name" value="calmodulin-like protein 3"/>
    <property type="match status" value="1"/>
</dbReference>
<dbReference type="SUPFAM" id="SSF47473">
    <property type="entry name" value="EF-hand"/>
    <property type="match status" value="1"/>
</dbReference>
<proteinExistence type="predicted"/>
<evidence type="ECO:0000256" key="3">
    <source>
        <dbReference type="ARBA" id="ARBA00022737"/>
    </source>
</evidence>
<feature type="chain" id="PRO_5043910856" description="EF-hand domain-containing protein" evidence="5">
    <location>
        <begin position="21"/>
        <end position="232"/>
    </location>
</feature>
<evidence type="ECO:0000256" key="4">
    <source>
        <dbReference type="ARBA" id="ARBA00022837"/>
    </source>
</evidence>
<keyword evidence="8" id="KW-1185">Reference proteome</keyword>
<dbReference type="GO" id="GO:0005737">
    <property type="term" value="C:cytoplasm"/>
    <property type="evidence" value="ECO:0007669"/>
    <property type="project" value="UniProtKB-ARBA"/>
</dbReference>
<evidence type="ECO:0000313" key="8">
    <source>
        <dbReference type="Proteomes" id="UP000826271"/>
    </source>
</evidence>
<comment type="caution">
    <text evidence="7">The sequence shown here is derived from an EMBL/GenBank/DDBJ whole genome shotgun (WGS) entry which is preliminary data.</text>
</comment>
<name>A0AAV6WKK0_9LAMI</name>
<keyword evidence="4" id="KW-0106">Calcium</keyword>
<organism evidence="7 8">
    <name type="scientific">Buddleja alternifolia</name>
    <dbReference type="NCBI Taxonomy" id="168488"/>
    <lineage>
        <taxon>Eukaryota</taxon>
        <taxon>Viridiplantae</taxon>
        <taxon>Streptophyta</taxon>
        <taxon>Embryophyta</taxon>
        <taxon>Tracheophyta</taxon>
        <taxon>Spermatophyta</taxon>
        <taxon>Magnoliopsida</taxon>
        <taxon>eudicotyledons</taxon>
        <taxon>Gunneridae</taxon>
        <taxon>Pentapetalae</taxon>
        <taxon>asterids</taxon>
        <taxon>lamiids</taxon>
        <taxon>Lamiales</taxon>
        <taxon>Scrophulariaceae</taxon>
        <taxon>Buddlejeae</taxon>
        <taxon>Buddleja</taxon>
    </lineage>
</organism>
<feature type="domain" description="EF-hand" evidence="6">
    <location>
        <begin position="68"/>
        <end position="103"/>
    </location>
</feature>
<dbReference type="AlphaFoldDB" id="A0AAV6WKK0"/>
<evidence type="ECO:0000256" key="1">
    <source>
        <dbReference type="ARBA" id="ARBA00003291"/>
    </source>
</evidence>
<protein>
    <recommendedName>
        <fullName evidence="6">EF-hand domain-containing protein</fullName>
    </recommendedName>
</protein>
<dbReference type="PROSITE" id="PS50222">
    <property type="entry name" value="EF_HAND_2"/>
    <property type="match status" value="4"/>
</dbReference>
<feature type="signal peptide" evidence="5">
    <location>
        <begin position="1"/>
        <end position="20"/>
    </location>
</feature>
<keyword evidence="3" id="KW-0677">Repeat</keyword>